<evidence type="ECO:0000256" key="1">
    <source>
        <dbReference type="ARBA" id="ARBA00004370"/>
    </source>
</evidence>
<sequence length="412" mass="44166">MASPNGVRRQLNSFVVALTMMSLALPLHAQLLHPIDMLALRSIKNSMRDLPGGSFFSTWVFALRINPCQTFSGIQCMKVGSFNRIYSMSLGPPTAGTPGLAGSLPAALGDLSYLQSLTISSGALRGSIPDTIGNLQNLRTFSCSQNYLSGQLPATFANLQSLETLQIRKNNLEGQIPSGIGNLGALRVLILSDNRFWGPIPSLSQTSLIHFDIRNNELSGELPELPSSLQYLSVTKNRLSGPVNSLEGISGLSYLDLSYNAFSGSIPSVLFEFPLSFLLLNHNQFRGAVSVPALVTIPVVDMSYNHLQGSISPYLAGTQSLFLNNNLFVGTVPQDFANKMQEATLQSLYLQHNYLTDSGALALASLPPSVAVCLQYNCMVPPPQSLCPPNVDMPASRPGSQCSKASNGSPGD</sequence>
<evidence type="ECO:0000256" key="6">
    <source>
        <dbReference type="SAM" id="MobiDB-lite"/>
    </source>
</evidence>
<name>A0A8T0IFB9_CERPU</name>
<dbReference type="AlphaFoldDB" id="A0A8T0IFB9"/>
<accession>A0A8T0IFB9</accession>
<dbReference type="FunFam" id="3.80.10.10:FF:000400">
    <property type="entry name" value="Nuclear pore complex protein NUP107"/>
    <property type="match status" value="1"/>
</dbReference>
<comment type="caution">
    <text evidence="9">The sequence shown here is derived from an EMBL/GenBank/DDBJ whole genome shotgun (WGS) entry which is preliminary data.</text>
</comment>
<evidence type="ECO:0000256" key="2">
    <source>
        <dbReference type="ARBA" id="ARBA00022614"/>
    </source>
</evidence>
<dbReference type="InterPro" id="IPR032675">
    <property type="entry name" value="LRR_dom_sf"/>
</dbReference>
<dbReference type="Pfam" id="PF00560">
    <property type="entry name" value="LRR_1"/>
    <property type="match status" value="2"/>
</dbReference>
<comment type="subcellular location">
    <subcellularLocation>
        <location evidence="1">Membrane</location>
    </subcellularLocation>
</comment>
<dbReference type="InterPro" id="IPR053213">
    <property type="entry name" value="RLP29"/>
</dbReference>
<organism evidence="9 10">
    <name type="scientific">Ceratodon purpureus</name>
    <name type="common">Fire moss</name>
    <name type="synonym">Dicranum purpureum</name>
    <dbReference type="NCBI Taxonomy" id="3225"/>
    <lineage>
        <taxon>Eukaryota</taxon>
        <taxon>Viridiplantae</taxon>
        <taxon>Streptophyta</taxon>
        <taxon>Embryophyta</taxon>
        <taxon>Bryophyta</taxon>
        <taxon>Bryophytina</taxon>
        <taxon>Bryopsida</taxon>
        <taxon>Dicranidae</taxon>
        <taxon>Pseudoditrichales</taxon>
        <taxon>Ditrichaceae</taxon>
        <taxon>Ceratodon</taxon>
    </lineage>
</organism>
<evidence type="ECO:0000256" key="7">
    <source>
        <dbReference type="SAM" id="SignalP"/>
    </source>
</evidence>
<protein>
    <recommendedName>
        <fullName evidence="8">Leucine-rich repeat-containing N-terminal plant-type domain-containing protein</fullName>
    </recommendedName>
</protein>
<evidence type="ECO:0000256" key="5">
    <source>
        <dbReference type="ARBA" id="ARBA00023136"/>
    </source>
</evidence>
<evidence type="ECO:0000256" key="3">
    <source>
        <dbReference type="ARBA" id="ARBA00022729"/>
    </source>
</evidence>
<keyword evidence="2" id="KW-0433">Leucine-rich repeat</keyword>
<dbReference type="GO" id="GO:0016020">
    <property type="term" value="C:membrane"/>
    <property type="evidence" value="ECO:0007669"/>
    <property type="project" value="UniProtKB-SubCell"/>
</dbReference>
<dbReference type="Pfam" id="PF13516">
    <property type="entry name" value="LRR_6"/>
    <property type="match status" value="1"/>
</dbReference>
<dbReference type="Pfam" id="PF13855">
    <property type="entry name" value="LRR_8"/>
    <property type="match status" value="1"/>
</dbReference>
<dbReference type="EMBL" id="CM026423">
    <property type="protein sequence ID" value="KAG0582072.1"/>
    <property type="molecule type" value="Genomic_DNA"/>
</dbReference>
<dbReference type="Pfam" id="PF08263">
    <property type="entry name" value="LRRNT_2"/>
    <property type="match status" value="1"/>
</dbReference>
<dbReference type="InterPro" id="IPR001611">
    <property type="entry name" value="Leu-rich_rpt"/>
</dbReference>
<evidence type="ECO:0000313" key="9">
    <source>
        <dbReference type="EMBL" id="KAG0582072.1"/>
    </source>
</evidence>
<feature type="compositionally biased region" description="Polar residues" evidence="6">
    <location>
        <begin position="398"/>
        <end position="412"/>
    </location>
</feature>
<dbReference type="SUPFAM" id="SSF52058">
    <property type="entry name" value="L domain-like"/>
    <property type="match status" value="1"/>
</dbReference>
<keyword evidence="10" id="KW-1185">Reference proteome</keyword>
<evidence type="ECO:0000256" key="4">
    <source>
        <dbReference type="ARBA" id="ARBA00022737"/>
    </source>
</evidence>
<feature type="domain" description="Leucine-rich repeat-containing N-terminal plant-type" evidence="8">
    <location>
        <begin position="36"/>
        <end position="76"/>
    </location>
</feature>
<proteinExistence type="predicted"/>
<keyword evidence="3 7" id="KW-0732">Signal</keyword>
<keyword evidence="4" id="KW-0677">Repeat</keyword>
<dbReference type="InterPro" id="IPR013210">
    <property type="entry name" value="LRR_N_plant-typ"/>
</dbReference>
<dbReference type="PANTHER" id="PTHR48009:SF4">
    <property type="entry name" value="LEUCINE-RICH REPEAT (LRR) FAMILY PROTEIN"/>
    <property type="match status" value="1"/>
</dbReference>
<feature type="signal peptide" evidence="7">
    <location>
        <begin position="1"/>
        <end position="29"/>
    </location>
</feature>
<gene>
    <name evidence="9" type="ORF">KC19_3G032100</name>
</gene>
<reference evidence="9" key="1">
    <citation type="submission" date="2020-06" db="EMBL/GenBank/DDBJ databases">
        <title>WGS assembly of Ceratodon purpureus strain R40.</title>
        <authorList>
            <person name="Carey S.B."/>
            <person name="Jenkins J."/>
            <person name="Shu S."/>
            <person name="Lovell J.T."/>
            <person name="Sreedasyam A."/>
            <person name="Maumus F."/>
            <person name="Tiley G.P."/>
            <person name="Fernandez-Pozo N."/>
            <person name="Barry K."/>
            <person name="Chen C."/>
            <person name="Wang M."/>
            <person name="Lipzen A."/>
            <person name="Daum C."/>
            <person name="Saski C.A."/>
            <person name="Payton A.C."/>
            <person name="Mcbreen J.C."/>
            <person name="Conrad R.E."/>
            <person name="Kollar L.M."/>
            <person name="Olsson S."/>
            <person name="Huttunen S."/>
            <person name="Landis J.B."/>
            <person name="Wickett N.J."/>
            <person name="Johnson M.G."/>
            <person name="Rensing S.A."/>
            <person name="Grimwood J."/>
            <person name="Schmutz J."/>
            <person name="Mcdaniel S.F."/>
        </authorList>
    </citation>
    <scope>NUCLEOTIDE SEQUENCE</scope>
    <source>
        <strain evidence="9">R40</strain>
    </source>
</reference>
<keyword evidence="5" id="KW-0472">Membrane</keyword>
<feature type="chain" id="PRO_5035754740" description="Leucine-rich repeat-containing N-terminal plant-type domain-containing protein" evidence="7">
    <location>
        <begin position="30"/>
        <end position="412"/>
    </location>
</feature>
<dbReference type="Gene3D" id="3.80.10.10">
    <property type="entry name" value="Ribonuclease Inhibitor"/>
    <property type="match status" value="2"/>
</dbReference>
<evidence type="ECO:0000313" key="10">
    <source>
        <dbReference type="Proteomes" id="UP000822688"/>
    </source>
</evidence>
<dbReference type="Proteomes" id="UP000822688">
    <property type="component" value="Chromosome 3"/>
</dbReference>
<evidence type="ECO:0000259" key="8">
    <source>
        <dbReference type="Pfam" id="PF08263"/>
    </source>
</evidence>
<dbReference type="PANTHER" id="PTHR48009">
    <property type="entry name" value="LEUCINE-RICH REPEAT (LRR) FAMILY PROTEIN"/>
    <property type="match status" value="1"/>
</dbReference>
<feature type="region of interest" description="Disordered" evidence="6">
    <location>
        <begin position="389"/>
        <end position="412"/>
    </location>
</feature>